<dbReference type="SMART" id="SM00535">
    <property type="entry name" value="RIBOc"/>
    <property type="match status" value="1"/>
</dbReference>
<evidence type="ECO:0000259" key="9">
    <source>
        <dbReference type="PROSITE" id="PS50137"/>
    </source>
</evidence>
<feature type="binding site" evidence="8">
    <location>
        <position position="138"/>
    </location>
    <ligand>
        <name>Mg(2+)</name>
        <dbReference type="ChEBI" id="CHEBI:18420"/>
    </ligand>
</feature>
<dbReference type="PANTHER" id="PTHR11207:SF0">
    <property type="entry name" value="RIBONUCLEASE 3"/>
    <property type="match status" value="1"/>
</dbReference>
<evidence type="ECO:0000313" key="12">
    <source>
        <dbReference type="Proteomes" id="UP000073816"/>
    </source>
</evidence>
<dbReference type="CDD" id="cd00593">
    <property type="entry name" value="RIBOc"/>
    <property type="match status" value="1"/>
</dbReference>
<dbReference type="GO" id="GO:0010468">
    <property type="term" value="P:regulation of gene expression"/>
    <property type="evidence" value="ECO:0007669"/>
    <property type="project" value="TreeGrafter"/>
</dbReference>
<dbReference type="RefSeq" id="WP_067550499.1">
    <property type="nucleotide sequence ID" value="NZ_CP012836.1"/>
</dbReference>
<dbReference type="Proteomes" id="UP000073816">
    <property type="component" value="Chromosome"/>
</dbReference>
<reference evidence="12" key="1">
    <citation type="submission" date="2015-09" db="EMBL/GenBank/DDBJ databases">
        <title>Complete sequence of Algoriphagus sp. M8-2.</title>
        <authorList>
            <person name="Shintani M."/>
        </authorList>
    </citation>
    <scope>NUCLEOTIDE SEQUENCE [LARGE SCALE GENOMIC DNA]</scope>
    <source>
        <strain evidence="12">M8-2</strain>
    </source>
</reference>
<feature type="binding site" evidence="8">
    <location>
        <position position="135"/>
    </location>
    <ligand>
        <name>Mg(2+)</name>
        <dbReference type="ChEBI" id="CHEBI:18420"/>
    </ligand>
</feature>
<keyword evidence="8" id="KW-0819">tRNA processing</keyword>
<dbReference type="GO" id="GO:0006397">
    <property type="term" value="P:mRNA processing"/>
    <property type="evidence" value="ECO:0007669"/>
    <property type="project" value="UniProtKB-UniRule"/>
</dbReference>
<protein>
    <recommendedName>
        <fullName evidence="8">Ribonuclease 3</fullName>
        <ecNumber evidence="8">3.1.26.3</ecNumber>
    </recommendedName>
    <alternativeName>
        <fullName evidence="8">Ribonuclease III</fullName>
        <shortName evidence="8">RNase III</shortName>
    </alternativeName>
</protein>
<dbReference type="GO" id="GO:0006364">
    <property type="term" value="P:rRNA processing"/>
    <property type="evidence" value="ECO:0007669"/>
    <property type="project" value="UniProtKB-UniRule"/>
</dbReference>
<dbReference type="PROSITE" id="PS50137">
    <property type="entry name" value="DS_RBD"/>
    <property type="match status" value="1"/>
</dbReference>
<evidence type="ECO:0000256" key="3">
    <source>
        <dbReference type="ARBA" id="ARBA00022664"/>
    </source>
</evidence>
<keyword evidence="7 8" id="KW-0694">RNA-binding</keyword>
<keyword evidence="8" id="KW-0698">rRNA processing</keyword>
<keyword evidence="5 8" id="KW-0255">Endonuclease</keyword>
<dbReference type="NCBIfam" id="TIGR02191">
    <property type="entry name" value="RNaseIII"/>
    <property type="match status" value="1"/>
</dbReference>
<evidence type="ECO:0000256" key="4">
    <source>
        <dbReference type="ARBA" id="ARBA00022722"/>
    </source>
</evidence>
<dbReference type="AlphaFoldDB" id="A0A142EQJ5"/>
<dbReference type="Gene3D" id="3.30.160.20">
    <property type="match status" value="1"/>
</dbReference>
<evidence type="ECO:0000256" key="8">
    <source>
        <dbReference type="HAMAP-Rule" id="MF_00104"/>
    </source>
</evidence>
<comment type="function">
    <text evidence="8">Digests double-stranded RNA. Involved in the processing of primary rRNA transcript to yield the immediate precursors to the large and small rRNAs (23S and 16S). Processes some mRNAs, and tRNAs when they are encoded in the rRNA operon. Processes pre-crRNA and tracrRNA of type II CRISPR loci if present in the organism.</text>
</comment>
<dbReference type="Gene3D" id="1.10.1520.10">
    <property type="entry name" value="Ribonuclease III domain"/>
    <property type="match status" value="1"/>
</dbReference>
<comment type="cofactor">
    <cofactor evidence="8">
        <name>Mg(2+)</name>
        <dbReference type="ChEBI" id="CHEBI:18420"/>
    </cofactor>
</comment>
<feature type="active site" evidence="8">
    <location>
        <position position="68"/>
    </location>
</feature>
<comment type="similarity">
    <text evidence="2">Belongs to the ribonuclease III family.</text>
</comment>
<dbReference type="GO" id="GO:0004525">
    <property type="term" value="F:ribonuclease III activity"/>
    <property type="evidence" value="ECO:0007669"/>
    <property type="project" value="UniProtKB-UniRule"/>
</dbReference>
<evidence type="ECO:0000256" key="7">
    <source>
        <dbReference type="ARBA" id="ARBA00022884"/>
    </source>
</evidence>
<dbReference type="GO" id="GO:0005737">
    <property type="term" value="C:cytoplasm"/>
    <property type="evidence" value="ECO:0007669"/>
    <property type="project" value="UniProtKB-SubCell"/>
</dbReference>
<dbReference type="GO" id="GO:0019843">
    <property type="term" value="F:rRNA binding"/>
    <property type="evidence" value="ECO:0007669"/>
    <property type="project" value="UniProtKB-KW"/>
</dbReference>
<comment type="catalytic activity">
    <reaction evidence="1 8">
        <text>Endonucleolytic cleavage to 5'-phosphomonoester.</text>
        <dbReference type="EC" id="3.1.26.3"/>
    </reaction>
</comment>
<dbReference type="Pfam" id="PF00035">
    <property type="entry name" value="dsrm"/>
    <property type="match status" value="1"/>
</dbReference>
<dbReference type="PROSITE" id="PS50142">
    <property type="entry name" value="RNASE_3_2"/>
    <property type="match status" value="1"/>
</dbReference>
<dbReference type="KEGG" id="alm:AO498_13210"/>
<keyword evidence="3 8" id="KW-0507">mRNA processing</keyword>
<dbReference type="SUPFAM" id="SSF69065">
    <property type="entry name" value="RNase III domain-like"/>
    <property type="match status" value="1"/>
</dbReference>
<dbReference type="GO" id="GO:0008033">
    <property type="term" value="P:tRNA processing"/>
    <property type="evidence" value="ECO:0007669"/>
    <property type="project" value="UniProtKB-KW"/>
</dbReference>
<dbReference type="EMBL" id="CP012836">
    <property type="protein sequence ID" value="AMQ57400.1"/>
    <property type="molecule type" value="Genomic_DNA"/>
</dbReference>
<evidence type="ECO:0000256" key="6">
    <source>
        <dbReference type="ARBA" id="ARBA00022801"/>
    </source>
</evidence>
<name>A0A142EQJ5_9BACT</name>
<keyword evidence="8" id="KW-0963">Cytoplasm</keyword>
<feature type="active site" evidence="8">
    <location>
        <position position="138"/>
    </location>
</feature>
<dbReference type="GO" id="GO:0046872">
    <property type="term" value="F:metal ion binding"/>
    <property type="evidence" value="ECO:0007669"/>
    <property type="project" value="UniProtKB-KW"/>
</dbReference>
<dbReference type="InterPro" id="IPR000999">
    <property type="entry name" value="RNase_III_dom"/>
</dbReference>
<feature type="domain" description="RNase III" evidence="10">
    <location>
        <begin position="14"/>
        <end position="149"/>
    </location>
</feature>
<dbReference type="CDD" id="cd10845">
    <property type="entry name" value="DSRM_RNAse_III_family"/>
    <property type="match status" value="1"/>
</dbReference>
<dbReference type="InterPro" id="IPR011907">
    <property type="entry name" value="RNase_III"/>
</dbReference>
<feature type="binding site" evidence="8">
    <location>
        <position position="64"/>
    </location>
    <ligand>
        <name>Mg(2+)</name>
        <dbReference type="ChEBI" id="CHEBI:18420"/>
    </ligand>
</feature>
<dbReference type="GO" id="GO:0003725">
    <property type="term" value="F:double-stranded RNA binding"/>
    <property type="evidence" value="ECO:0007669"/>
    <property type="project" value="TreeGrafter"/>
</dbReference>
<evidence type="ECO:0000313" key="11">
    <source>
        <dbReference type="EMBL" id="AMQ57400.1"/>
    </source>
</evidence>
<dbReference type="EC" id="3.1.26.3" evidence="8"/>
<reference evidence="11 12" key="2">
    <citation type="journal article" date="2016" name="Genome Announc.">
        <title>Complete Genome Sequence of Algoriphagus sp. Strain M8-2, Isolated from a Brackish Lake.</title>
        <authorList>
            <person name="Muraguchi Y."/>
            <person name="Kushimoto K."/>
            <person name="Ohtsubo Y."/>
            <person name="Suzuki T."/>
            <person name="Dohra H."/>
            <person name="Kimbara K."/>
            <person name="Shintani M."/>
        </authorList>
    </citation>
    <scope>NUCLEOTIDE SEQUENCE [LARGE SCALE GENOMIC DNA]</scope>
    <source>
        <strain evidence="11 12">M8-2</strain>
    </source>
</reference>
<comment type="subunit">
    <text evidence="8">Homodimer.</text>
</comment>
<dbReference type="STRING" id="1727163.AO498_13210"/>
<keyword evidence="12" id="KW-1185">Reference proteome</keyword>
<evidence type="ECO:0000256" key="2">
    <source>
        <dbReference type="ARBA" id="ARBA00010183"/>
    </source>
</evidence>
<keyword evidence="8" id="KW-0460">Magnesium</keyword>
<sequence>MKLLYKLGIHTLFFNQQDKRLASSIKLITGRKPLNLSLYRLALTPAGLGEESNHGVRISNERLEFLGDAILGSVIAEHLFQKFPFRDEGFLTETRSKLVNRETLNEIGIKIGLKQTLELYLEKRPFTGNKSLYGDILEAFVGAIYLDRGYHFTQKLILQRILIHMDLEGMIATVTNFKSKIIEWSQKENKEVEYKVIQVNGNQRFKEFVVELWINGEAISQGKGGTKKKAEQEASKNACEILQIPT</sequence>
<dbReference type="PANTHER" id="PTHR11207">
    <property type="entry name" value="RIBONUCLEASE III"/>
    <property type="match status" value="1"/>
</dbReference>
<dbReference type="OrthoDB" id="9805026at2"/>
<dbReference type="HAMAP" id="MF_00104">
    <property type="entry name" value="RNase_III"/>
    <property type="match status" value="1"/>
</dbReference>
<accession>A0A142EQJ5</accession>
<proteinExistence type="inferred from homology"/>
<organism evidence="11 12">
    <name type="scientific">Algoriphagus sanaruensis</name>
    <dbReference type="NCBI Taxonomy" id="1727163"/>
    <lineage>
        <taxon>Bacteria</taxon>
        <taxon>Pseudomonadati</taxon>
        <taxon>Bacteroidota</taxon>
        <taxon>Cytophagia</taxon>
        <taxon>Cytophagales</taxon>
        <taxon>Cyclobacteriaceae</taxon>
        <taxon>Algoriphagus</taxon>
    </lineage>
</organism>
<comment type="subcellular location">
    <subcellularLocation>
        <location evidence="8">Cytoplasm</location>
    </subcellularLocation>
</comment>
<keyword evidence="4 8" id="KW-0540">Nuclease</keyword>
<gene>
    <name evidence="8" type="primary">rnc</name>
    <name evidence="11" type="ORF">AO498_13210</name>
</gene>
<evidence type="ECO:0000256" key="1">
    <source>
        <dbReference type="ARBA" id="ARBA00000109"/>
    </source>
</evidence>
<keyword evidence="6 8" id="KW-0378">Hydrolase</keyword>
<feature type="domain" description="DRBM" evidence="9">
    <location>
        <begin position="176"/>
        <end position="244"/>
    </location>
</feature>
<keyword evidence="8" id="KW-0479">Metal-binding</keyword>
<dbReference type="PROSITE" id="PS00517">
    <property type="entry name" value="RNASE_3_1"/>
    <property type="match status" value="1"/>
</dbReference>
<dbReference type="Pfam" id="PF14622">
    <property type="entry name" value="Ribonucleas_3_3"/>
    <property type="match status" value="1"/>
</dbReference>
<dbReference type="InterPro" id="IPR014720">
    <property type="entry name" value="dsRBD_dom"/>
</dbReference>
<evidence type="ECO:0000256" key="5">
    <source>
        <dbReference type="ARBA" id="ARBA00022759"/>
    </source>
</evidence>
<dbReference type="PATRIC" id="fig|1727163.4.peg.2756"/>
<dbReference type="SMART" id="SM00358">
    <property type="entry name" value="DSRM"/>
    <property type="match status" value="1"/>
</dbReference>
<dbReference type="SUPFAM" id="SSF54768">
    <property type="entry name" value="dsRNA-binding domain-like"/>
    <property type="match status" value="1"/>
</dbReference>
<evidence type="ECO:0000259" key="10">
    <source>
        <dbReference type="PROSITE" id="PS50142"/>
    </source>
</evidence>
<keyword evidence="8" id="KW-0699">rRNA-binding</keyword>
<dbReference type="InterPro" id="IPR036389">
    <property type="entry name" value="RNase_III_sf"/>
</dbReference>